<sequence length="72" mass="8302">MSSIENRYTLSKEEIADLTRYRRPADQMRVLTDLGIPARRLHDNTVRVLRRDLMAAPAAPGMRVTQRPKLVL</sequence>
<name>A0A6L8KF82_9BURK</name>
<proteinExistence type="predicted"/>
<dbReference type="AlphaFoldDB" id="A0A6L8KF82"/>
<feature type="domain" description="DUF4224" evidence="1">
    <location>
        <begin position="9"/>
        <end position="51"/>
    </location>
</feature>
<dbReference type="Proteomes" id="UP000479335">
    <property type="component" value="Unassembled WGS sequence"/>
</dbReference>
<evidence type="ECO:0000313" key="2">
    <source>
        <dbReference type="EMBL" id="MYM25745.1"/>
    </source>
</evidence>
<dbReference type="RefSeq" id="WP_161009188.1">
    <property type="nucleotide sequence ID" value="NZ_WWCN01000018.1"/>
</dbReference>
<dbReference type="EMBL" id="WWCN01000018">
    <property type="protein sequence ID" value="MYM25745.1"/>
    <property type="molecule type" value="Genomic_DNA"/>
</dbReference>
<evidence type="ECO:0000259" key="1">
    <source>
        <dbReference type="Pfam" id="PF13986"/>
    </source>
</evidence>
<reference evidence="2 3" key="1">
    <citation type="submission" date="2019-12" db="EMBL/GenBank/DDBJ databases">
        <title>Novel species isolated from a subtropical stream in China.</title>
        <authorList>
            <person name="Lu H."/>
        </authorList>
    </citation>
    <scope>NUCLEOTIDE SEQUENCE [LARGE SCALE GENOMIC DNA]</scope>
    <source>
        <strain evidence="2 3">FT135W</strain>
    </source>
</reference>
<protein>
    <submittedName>
        <fullName evidence="2">DUF4224 domain-containing protein</fullName>
    </submittedName>
</protein>
<dbReference type="InterPro" id="IPR025319">
    <property type="entry name" value="DUF4224"/>
</dbReference>
<accession>A0A6L8KF82</accession>
<comment type="caution">
    <text evidence="2">The sequence shown here is derived from an EMBL/GenBank/DDBJ whole genome shotgun (WGS) entry which is preliminary data.</text>
</comment>
<gene>
    <name evidence="2" type="ORF">GTP46_24255</name>
</gene>
<keyword evidence="3" id="KW-1185">Reference proteome</keyword>
<dbReference type="Pfam" id="PF13986">
    <property type="entry name" value="DUF4224"/>
    <property type="match status" value="1"/>
</dbReference>
<evidence type="ECO:0000313" key="3">
    <source>
        <dbReference type="Proteomes" id="UP000479335"/>
    </source>
</evidence>
<organism evidence="2 3">
    <name type="scientific">Duganella flavida</name>
    <dbReference type="NCBI Taxonomy" id="2692175"/>
    <lineage>
        <taxon>Bacteria</taxon>
        <taxon>Pseudomonadati</taxon>
        <taxon>Pseudomonadota</taxon>
        <taxon>Betaproteobacteria</taxon>
        <taxon>Burkholderiales</taxon>
        <taxon>Oxalobacteraceae</taxon>
        <taxon>Telluria group</taxon>
        <taxon>Duganella</taxon>
    </lineage>
</organism>